<protein>
    <submittedName>
        <fullName evidence="2">Uncharacterized protein</fullName>
    </submittedName>
</protein>
<comment type="caution">
    <text evidence="2">The sequence shown here is derived from an EMBL/GenBank/DDBJ whole genome shotgun (WGS) entry which is preliminary data.</text>
</comment>
<proteinExistence type="predicted"/>
<organism evidence="2 3">
    <name type="scientific">Trypanosoma theileri</name>
    <dbReference type="NCBI Taxonomy" id="67003"/>
    <lineage>
        <taxon>Eukaryota</taxon>
        <taxon>Discoba</taxon>
        <taxon>Euglenozoa</taxon>
        <taxon>Kinetoplastea</taxon>
        <taxon>Metakinetoplastina</taxon>
        <taxon>Trypanosomatida</taxon>
        <taxon>Trypanosomatidae</taxon>
        <taxon>Trypanosoma</taxon>
    </lineage>
</organism>
<keyword evidence="3" id="KW-1185">Reference proteome</keyword>
<feature type="compositionally biased region" description="Polar residues" evidence="1">
    <location>
        <begin position="337"/>
        <end position="353"/>
    </location>
</feature>
<feature type="compositionally biased region" description="Basic and acidic residues" evidence="1">
    <location>
        <begin position="321"/>
        <end position="335"/>
    </location>
</feature>
<accession>A0A1X0P5Q6</accession>
<dbReference type="OrthoDB" id="243436at2759"/>
<dbReference type="EMBL" id="NBCO01000005">
    <property type="protein sequence ID" value="ORC91760.1"/>
    <property type="molecule type" value="Genomic_DNA"/>
</dbReference>
<dbReference type="Proteomes" id="UP000192257">
    <property type="component" value="Unassembled WGS sequence"/>
</dbReference>
<feature type="compositionally biased region" description="Polar residues" evidence="1">
    <location>
        <begin position="391"/>
        <end position="406"/>
    </location>
</feature>
<feature type="region of interest" description="Disordered" evidence="1">
    <location>
        <begin position="321"/>
        <end position="353"/>
    </location>
</feature>
<dbReference type="RefSeq" id="XP_028885826.1">
    <property type="nucleotide sequence ID" value="XM_029023011.1"/>
</dbReference>
<gene>
    <name evidence="2" type="ORF">TM35_000053560</name>
</gene>
<evidence type="ECO:0000313" key="2">
    <source>
        <dbReference type="EMBL" id="ORC91760.1"/>
    </source>
</evidence>
<sequence>MWLFQISVSQLRVFDLQIPENTSLDKCTLICRLLFDGKVVNLAVSQVSQIIQEKESVRFRYRLRVSTVEELVVSLSQRTAVFQVLLLNGSWRPTSADANRENEYCIGFAATSLLRLAQSECAHYEFHLMAPTHYDSSSMSCAANGGTSRGRMTVKIFMEQLAEIRLQPIELEGIGLKDGIYGLRCRLFSASSELLSSSTSSNHSFSYGNTSGGAVAVSGTARWNDAALIPSAVVFIGTRRALVMQLLQLTVLQLHRNGTETPIVSFTLRLTELQEQLVDTFLNLPFELRSNEVPITLRGVLQFRDLPVFALKVRQMSTAERKVKSLRDESGKDHSTPMLSLNSLQKPSSESKCNLNQTTKSIVPLESDVLLAKNSLAKLSNQENVYFPQEGSINNNTNSQKQNGDNDISKGKYENPLPSGVDHAMGKDEDLLGTVQEKEDDENMKKPSDAILSTDCCEDTQKNLEPIIPLPPRDKTLILKRLSNIHNAGDGKKHETYRSNNVSTSYTLREIKGMKNDLLRSEEQRIQYELSRTDMHIAILSMSLRDVHASPLITRRAFHLQRNILEQKLEHLNNAEASLLQLTDTIAKRMQFCRKMQCESMEELFRARKQLKAYAMLLLNLEEFVQTELLADEKS</sequence>
<reference evidence="2 3" key="1">
    <citation type="submission" date="2017-03" db="EMBL/GenBank/DDBJ databases">
        <title>An alternative strategy for trypanosome survival in the mammalian bloodstream revealed through genome and transcriptome analysis of the ubiquitous bovine parasite Trypanosoma (Megatrypanum) theileri.</title>
        <authorList>
            <person name="Kelly S."/>
            <person name="Ivens A."/>
            <person name="Mott A."/>
            <person name="O'Neill E."/>
            <person name="Emms D."/>
            <person name="Macleod O."/>
            <person name="Voorheis P."/>
            <person name="Matthews J."/>
            <person name="Matthews K."/>
            <person name="Carrington M."/>
        </authorList>
    </citation>
    <scope>NUCLEOTIDE SEQUENCE [LARGE SCALE GENOMIC DNA]</scope>
    <source>
        <strain evidence="2">Edinburgh</strain>
    </source>
</reference>
<name>A0A1X0P5Q6_9TRYP</name>
<evidence type="ECO:0000313" key="3">
    <source>
        <dbReference type="Proteomes" id="UP000192257"/>
    </source>
</evidence>
<feature type="region of interest" description="Disordered" evidence="1">
    <location>
        <begin position="388"/>
        <end position="427"/>
    </location>
</feature>
<dbReference type="AlphaFoldDB" id="A0A1X0P5Q6"/>
<dbReference type="STRING" id="67003.A0A1X0P5Q6"/>
<dbReference type="VEuPathDB" id="TriTrypDB:TM35_000053560"/>
<dbReference type="GeneID" id="39982791"/>
<evidence type="ECO:0000256" key="1">
    <source>
        <dbReference type="SAM" id="MobiDB-lite"/>
    </source>
</evidence>